<dbReference type="AlphaFoldDB" id="A0AAE1G9G3"/>
<protein>
    <submittedName>
        <fullName evidence="1">Uncharacterized protein</fullName>
    </submittedName>
</protein>
<proteinExistence type="predicted"/>
<reference evidence="1" key="1">
    <citation type="submission" date="2023-10" db="EMBL/GenBank/DDBJ databases">
        <title>Genome assemblies of two species of porcelain crab, Petrolisthes cinctipes and Petrolisthes manimaculis (Anomura: Porcellanidae).</title>
        <authorList>
            <person name="Angst P."/>
        </authorList>
    </citation>
    <scope>NUCLEOTIDE SEQUENCE</scope>
    <source>
        <strain evidence="1">PB745_01</strain>
        <tissue evidence="1">Gill</tissue>
    </source>
</reference>
<accession>A0AAE1G9G3</accession>
<comment type="caution">
    <text evidence="1">The sequence shown here is derived from an EMBL/GenBank/DDBJ whole genome shotgun (WGS) entry which is preliminary data.</text>
</comment>
<sequence>MEYLNLITEDIVEDPEFVKAFIFYQRSNLMTMVRLWLHLQNSRKRRKTRSVWIRPYLTRRASHGHHKNFMRELAEEDPLLYRNFTRLVADLFNQNVE</sequence>
<organism evidence="1 2">
    <name type="scientific">Petrolisthes cinctipes</name>
    <name type="common">Flat porcelain crab</name>
    <dbReference type="NCBI Taxonomy" id="88211"/>
    <lineage>
        <taxon>Eukaryota</taxon>
        <taxon>Metazoa</taxon>
        <taxon>Ecdysozoa</taxon>
        <taxon>Arthropoda</taxon>
        <taxon>Crustacea</taxon>
        <taxon>Multicrustacea</taxon>
        <taxon>Malacostraca</taxon>
        <taxon>Eumalacostraca</taxon>
        <taxon>Eucarida</taxon>
        <taxon>Decapoda</taxon>
        <taxon>Pleocyemata</taxon>
        <taxon>Anomura</taxon>
        <taxon>Galatheoidea</taxon>
        <taxon>Porcellanidae</taxon>
        <taxon>Petrolisthes</taxon>
    </lineage>
</organism>
<dbReference type="EMBL" id="JAWQEG010000621">
    <property type="protein sequence ID" value="KAK3887566.1"/>
    <property type="molecule type" value="Genomic_DNA"/>
</dbReference>
<gene>
    <name evidence="1" type="ORF">Pcinc_008272</name>
</gene>
<keyword evidence="2" id="KW-1185">Reference proteome</keyword>
<evidence type="ECO:0000313" key="2">
    <source>
        <dbReference type="Proteomes" id="UP001286313"/>
    </source>
</evidence>
<name>A0AAE1G9G3_PETCI</name>
<dbReference type="Proteomes" id="UP001286313">
    <property type="component" value="Unassembled WGS sequence"/>
</dbReference>
<evidence type="ECO:0000313" key="1">
    <source>
        <dbReference type="EMBL" id="KAK3887566.1"/>
    </source>
</evidence>